<name>A0ABT3ZE56_9HYPH</name>
<dbReference type="SUPFAM" id="SSF51556">
    <property type="entry name" value="Metallo-dependent hydrolases"/>
    <property type="match status" value="1"/>
</dbReference>
<proteinExistence type="inferred from homology"/>
<dbReference type="Proteomes" id="UP001073227">
    <property type="component" value="Unassembled WGS sequence"/>
</dbReference>
<dbReference type="Pfam" id="PF04909">
    <property type="entry name" value="Amidohydro_2"/>
    <property type="match status" value="1"/>
</dbReference>
<evidence type="ECO:0000313" key="4">
    <source>
        <dbReference type="Proteomes" id="UP001073227"/>
    </source>
</evidence>
<dbReference type="EMBL" id="JAOVZR010000001">
    <property type="protein sequence ID" value="MCY0150085.1"/>
    <property type="molecule type" value="Genomic_DNA"/>
</dbReference>
<feature type="domain" description="Amidohydrolase-related" evidence="2">
    <location>
        <begin position="6"/>
        <end position="250"/>
    </location>
</feature>
<dbReference type="RefSeq" id="WP_267655523.1">
    <property type="nucleotide sequence ID" value="NZ_JAOVZR010000001.1"/>
</dbReference>
<dbReference type="PANTHER" id="PTHR43569:SF1">
    <property type="entry name" value="BLL3371 PROTEIN"/>
    <property type="match status" value="1"/>
</dbReference>
<comment type="similarity">
    <text evidence="1">Belongs to the metallo-dependent hydrolases superfamily.</text>
</comment>
<protein>
    <submittedName>
        <fullName evidence="3">Amidohydrolase family protein</fullName>
    </submittedName>
</protein>
<dbReference type="InterPro" id="IPR006680">
    <property type="entry name" value="Amidohydro-rel"/>
</dbReference>
<organism evidence="3 4">
    <name type="scientific">Hoeflea algicola</name>
    <dbReference type="NCBI Taxonomy" id="2983763"/>
    <lineage>
        <taxon>Bacteria</taxon>
        <taxon>Pseudomonadati</taxon>
        <taxon>Pseudomonadota</taxon>
        <taxon>Alphaproteobacteria</taxon>
        <taxon>Hyphomicrobiales</taxon>
        <taxon>Rhizobiaceae</taxon>
        <taxon>Hoeflea</taxon>
    </lineage>
</organism>
<comment type="caution">
    <text evidence="3">The sequence shown here is derived from an EMBL/GenBank/DDBJ whole genome shotgun (WGS) entry which is preliminary data.</text>
</comment>
<reference evidence="3" key="1">
    <citation type="submission" date="2022-10" db="EMBL/GenBank/DDBJ databases">
        <title>Hoeflea sp. G2-23, isolated from marine algae.</title>
        <authorList>
            <person name="Kristyanto S."/>
            <person name="Kim J.M."/>
            <person name="Jeon C.O."/>
        </authorList>
    </citation>
    <scope>NUCLEOTIDE SEQUENCE</scope>
    <source>
        <strain evidence="3">G2-23</strain>
    </source>
</reference>
<evidence type="ECO:0000313" key="3">
    <source>
        <dbReference type="EMBL" id="MCY0150085.1"/>
    </source>
</evidence>
<gene>
    <name evidence="3" type="ORF">OEG84_20855</name>
</gene>
<evidence type="ECO:0000259" key="2">
    <source>
        <dbReference type="Pfam" id="PF04909"/>
    </source>
</evidence>
<dbReference type="PANTHER" id="PTHR43569">
    <property type="entry name" value="AMIDOHYDROLASE"/>
    <property type="match status" value="1"/>
</dbReference>
<keyword evidence="4" id="KW-1185">Reference proteome</keyword>
<dbReference type="InterPro" id="IPR052350">
    <property type="entry name" value="Metallo-dep_Lactonases"/>
</dbReference>
<dbReference type="InterPro" id="IPR032466">
    <property type="entry name" value="Metal_Hydrolase"/>
</dbReference>
<sequence>MPTALVDSHHHLWELGRFPYTWLSPSAPPKPFGDHSAIKTDYLPHDYRRDMEGLPVVATVHVQANSGAPDPSSETEWLAGLTREIGLPDAGVGGTDLTAPDIRKVLEAHMRFEITRGMRALVAYEEDDRWHFSDRPHMLREPAFRKGVEALASLGLSLDLVIVAGQMPEVAELAREFPELPIIVDHLAMPRPDKASDVVLWTDGLQALGETANVSTKLSGLWTIDPHWNRDALAPFIEQTLGCFGPLRVM</sequence>
<accession>A0ABT3ZE56</accession>
<dbReference type="Gene3D" id="3.20.20.140">
    <property type="entry name" value="Metal-dependent hydrolases"/>
    <property type="match status" value="1"/>
</dbReference>
<evidence type="ECO:0000256" key="1">
    <source>
        <dbReference type="ARBA" id="ARBA00038310"/>
    </source>
</evidence>